<keyword evidence="2" id="KW-1185">Reference proteome</keyword>
<sequence length="1212" mass="132986">MSIPTGYQGLRVNVDRGERIGNKTQIQFPQSGDDNANRLSSVAHQEGGRLIEDAGYNTSSIPPLVSQSESPNKLVIWGSEQQCVEPELREFELLDCQEIHTFLGNRDQDEDEDDGGSMRDGKDEGPMSISSSSTASSASIGAKRNDNDNNKVEGRVQRGREVQRRIACHSTEELDMCVTGSIEKMDTRSGRARERERQKGGLKESKSETNVFVSSLSAVSLSGSLSSALDSSGEAPSLIKTNPYSNTNNTTSAQTRRRAGPVEANQNSPPSYPQEKHGRPQYYSQDQRQEEGSHHRNGLSSDGVLGQRRKAGFEERVMPPRRQQLVRPLCQTEMVRARSSAEPSAHQAETGQASSTNQSPDSHINGSNRKFTKSALREPSDFSSLYTSGVSQLRQPNQAAQREAPLAEKQQAATVWRNASPSTSENRPQTQLTYRRNCSSPNRTGVDSRSSTPPQSPLRTPQGSPRRQPSMYLVSRNVSGVVRHIPSGCNPAVTTSAQGYGNSCMRAPVKTNISTSGIPKAPLNNQQSSHHNSGPKESSPSPKLKPKGVRPKIITYVRKNPQFKPQVSDGPYQVSSLPSRLSTYAHSQTAAPKEPAKPDAETRGAPVLSASNLLYDKYRQEMQTSIFPSGVVSRSIRPPGHTHTVPPTHTHSHTAPPKLGSKAENFYGAPSEVGRSGGFKGSAGEGALQTRTAAQAGGSGSLLRSGRGLRLGLGAVTRTTTGSAKGRGPGQGQRSAVFSQPVQPVSPATSQKSQDNTDDQVFTHHAPAAPSPATAAAQPQVAASRSLLPKASQSGLRPPGFSSSRLPAGRLAAFGFVRSSSVSSVSSAHSADSTQSDPCRTAHPFNSARWERLHREKTALEVAFERELQELQLQQEAELAAVEEGLRKCHSAEAEHLRTEHRSEMEELRTQQQEQVEEMTVNHQAAIQELRDMHNITMATLHEEHARTMRDLRKAHEQQKMLLEEDFEKLRLSLQDQVDTLTFQNQSLRDKAKRFEEALRRSTDEQIVDALAPYQHIEEDLKSLKEVVEMKNQQIHQQEKKISDLEKVAQKNVFLEEKVQVLQQQNEDLKARIQLNLTLSRQLSEENANLHESVEKESTEKKRLSRNNEELLWRLQTSPLMSPASSPLHRSFSTSPLPSSPFLSSSPVAGCDSPTHCHGCPQQAQYCSPSHRAAANQNFSPGPCHTHTQGRKQSELFPWPGHAHTQSVSQSL</sequence>
<proteinExistence type="predicted"/>
<dbReference type="EMBL" id="CM024807">
    <property type="protein sequence ID" value="KAG8007966.1"/>
    <property type="molecule type" value="Genomic_DNA"/>
</dbReference>
<comment type="caution">
    <text evidence="1">The sequence shown here is derived from an EMBL/GenBank/DDBJ whole genome shotgun (WGS) entry which is preliminary data.</text>
</comment>
<organism evidence="1 2">
    <name type="scientific">Nibea albiflora</name>
    <name type="common">Yellow drum</name>
    <name type="synonym">Corvina albiflora</name>
    <dbReference type="NCBI Taxonomy" id="240163"/>
    <lineage>
        <taxon>Eukaryota</taxon>
        <taxon>Metazoa</taxon>
        <taxon>Chordata</taxon>
        <taxon>Craniata</taxon>
        <taxon>Vertebrata</taxon>
        <taxon>Euteleostomi</taxon>
        <taxon>Actinopterygii</taxon>
        <taxon>Neopterygii</taxon>
        <taxon>Teleostei</taxon>
        <taxon>Neoteleostei</taxon>
        <taxon>Acanthomorphata</taxon>
        <taxon>Eupercaria</taxon>
        <taxon>Sciaenidae</taxon>
        <taxon>Nibea</taxon>
    </lineage>
</organism>
<evidence type="ECO:0000313" key="1">
    <source>
        <dbReference type="EMBL" id="KAG8007966.1"/>
    </source>
</evidence>
<gene>
    <name evidence="1" type="primary">MTUS2</name>
    <name evidence="1" type="ORF">GBF38_003688</name>
</gene>
<accession>A0ACB7F1G6</accession>
<name>A0ACB7F1G6_NIBAL</name>
<reference evidence="1" key="1">
    <citation type="submission" date="2020-04" db="EMBL/GenBank/DDBJ databases">
        <title>A chromosome-scale assembly and high-density genetic map of the yellow drum (Nibea albiflora) genome.</title>
        <authorList>
            <person name="Xu D."/>
            <person name="Zhang W."/>
            <person name="Chen R."/>
            <person name="Tan P."/>
            <person name="Wang L."/>
            <person name="Song H."/>
            <person name="Tian L."/>
            <person name="Zhu Q."/>
            <person name="Wang B."/>
        </authorList>
    </citation>
    <scope>NUCLEOTIDE SEQUENCE</scope>
    <source>
        <strain evidence="1">ZJHYS-2018</strain>
    </source>
</reference>
<evidence type="ECO:0000313" key="2">
    <source>
        <dbReference type="Proteomes" id="UP000805704"/>
    </source>
</evidence>
<dbReference type="Proteomes" id="UP000805704">
    <property type="component" value="Chromosome 19"/>
</dbReference>
<protein>
    <submittedName>
        <fullName evidence="1">Microtubule-associated tumor suppressor candidate 2</fullName>
    </submittedName>
</protein>